<dbReference type="SMART" id="SM00054">
    <property type="entry name" value="EFh"/>
    <property type="match status" value="4"/>
</dbReference>
<protein>
    <recommendedName>
        <fullName evidence="4">EF-hand domain-containing protein</fullName>
    </recommendedName>
</protein>
<dbReference type="InterPro" id="IPR011992">
    <property type="entry name" value="EF-hand-dom_pair"/>
</dbReference>
<sequence>MQRCSSRGEKWTDKHKKSDRESETEAGDDLSLALDDEVVRMLKERVLRCKPALRAAFQELPGHSEPGVITVEHWAETCSKVLKLDLDWDYYQPWIVDLTPSGGIDYEEAFLMRYEIALPPELSGWQTQLLQRFYDTLVGANLERDELIELFDTDGDGMVTLSECTAVLGQLELGLSPAQEVALARSLVFNNQTDAGNKAGTRKSAGVSPGGNQKGSGGSEEPSEPMIAVSEYFSRLAIHAGNTHIEGRQELEELVGWLQSIARTKHETIAELFEEWDGDGDGYIDYPEFVERCHECQDDLLMRGSYVKTHRRVYTEEEFMELARAVDFSKQGQINYLEFLGLFTQEASLADLQKDGRLGLSLVEHVCLTLWSNDVVYHKAMKVHDPDALGCLCPDEFLSALLAMNSALGEPLAEQQLSQLAHGLPTDDDGRISYDQFLSSFRVHDVLFSETRAERKTRASRASMRASVSGSGDVTA</sequence>
<evidence type="ECO:0000259" key="4">
    <source>
        <dbReference type="PROSITE" id="PS50222"/>
    </source>
</evidence>
<dbReference type="InterPro" id="IPR002048">
    <property type="entry name" value="EF_hand_dom"/>
</dbReference>
<feature type="region of interest" description="Disordered" evidence="3">
    <location>
        <begin position="1"/>
        <end position="28"/>
    </location>
</feature>
<evidence type="ECO:0000256" key="2">
    <source>
        <dbReference type="ARBA" id="ARBA00022837"/>
    </source>
</evidence>
<dbReference type="InterPro" id="IPR050145">
    <property type="entry name" value="Centrin_CML-like"/>
</dbReference>
<keyword evidence="1" id="KW-0677">Repeat</keyword>
<feature type="compositionally biased region" description="Gly residues" evidence="3">
    <location>
        <begin position="208"/>
        <end position="218"/>
    </location>
</feature>
<dbReference type="Pfam" id="PF13202">
    <property type="entry name" value="EF-hand_5"/>
    <property type="match status" value="2"/>
</dbReference>
<name>A0A7S3BY93_9EUKA</name>
<organism evidence="5">
    <name type="scientific">Haptolina ericina</name>
    <dbReference type="NCBI Taxonomy" id="156174"/>
    <lineage>
        <taxon>Eukaryota</taxon>
        <taxon>Haptista</taxon>
        <taxon>Haptophyta</taxon>
        <taxon>Prymnesiophyceae</taxon>
        <taxon>Prymnesiales</taxon>
        <taxon>Prymnesiaceae</taxon>
        <taxon>Haptolina</taxon>
    </lineage>
</organism>
<reference evidence="5" key="1">
    <citation type="submission" date="2021-01" db="EMBL/GenBank/DDBJ databases">
        <authorList>
            <person name="Corre E."/>
            <person name="Pelletier E."/>
            <person name="Niang G."/>
            <person name="Scheremetjew M."/>
            <person name="Finn R."/>
            <person name="Kale V."/>
            <person name="Holt S."/>
            <person name="Cochrane G."/>
            <person name="Meng A."/>
            <person name="Brown T."/>
            <person name="Cohen L."/>
        </authorList>
    </citation>
    <scope>NUCLEOTIDE SEQUENCE</scope>
    <source>
        <strain evidence="5">CCMP281</strain>
    </source>
</reference>
<proteinExistence type="predicted"/>
<dbReference type="PANTHER" id="PTHR23050">
    <property type="entry name" value="CALCIUM BINDING PROTEIN"/>
    <property type="match status" value="1"/>
</dbReference>
<dbReference type="Gene3D" id="1.10.238.10">
    <property type="entry name" value="EF-hand"/>
    <property type="match status" value="2"/>
</dbReference>
<dbReference type="EMBL" id="HBHX01067829">
    <property type="protein sequence ID" value="CAE0148591.1"/>
    <property type="molecule type" value="Transcribed_RNA"/>
</dbReference>
<dbReference type="InterPro" id="IPR018247">
    <property type="entry name" value="EF_Hand_1_Ca_BS"/>
</dbReference>
<keyword evidence="2" id="KW-0106">Calcium</keyword>
<feature type="compositionally biased region" description="Basic and acidic residues" evidence="3">
    <location>
        <begin position="1"/>
        <end position="23"/>
    </location>
</feature>
<feature type="domain" description="EF-hand" evidence="4">
    <location>
        <begin position="314"/>
        <end position="349"/>
    </location>
</feature>
<dbReference type="GO" id="GO:0005509">
    <property type="term" value="F:calcium ion binding"/>
    <property type="evidence" value="ECO:0007669"/>
    <property type="project" value="InterPro"/>
</dbReference>
<evidence type="ECO:0000256" key="1">
    <source>
        <dbReference type="ARBA" id="ARBA00022737"/>
    </source>
</evidence>
<evidence type="ECO:0000313" key="5">
    <source>
        <dbReference type="EMBL" id="CAE0148591.1"/>
    </source>
</evidence>
<evidence type="ECO:0000256" key="3">
    <source>
        <dbReference type="SAM" id="MobiDB-lite"/>
    </source>
</evidence>
<dbReference type="PROSITE" id="PS00018">
    <property type="entry name" value="EF_HAND_1"/>
    <property type="match status" value="1"/>
</dbReference>
<feature type="domain" description="EF-hand" evidence="4">
    <location>
        <begin position="264"/>
        <end position="299"/>
    </location>
</feature>
<accession>A0A7S3BY93</accession>
<dbReference type="AlphaFoldDB" id="A0A7S3BY93"/>
<gene>
    <name evidence="5" type="ORF">HERI1096_LOCUS37453</name>
</gene>
<dbReference type="PROSITE" id="PS50222">
    <property type="entry name" value="EF_HAND_2"/>
    <property type="match status" value="3"/>
</dbReference>
<feature type="region of interest" description="Disordered" evidence="3">
    <location>
        <begin position="195"/>
        <end position="224"/>
    </location>
</feature>
<dbReference type="SUPFAM" id="SSF47473">
    <property type="entry name" value="EF-hand"/>
    <property type="match status" value="2"/>
</dbReference>
<feature type="domain" description="EF-hand" evidence="4">
    <location>
        <begin position="139"/>
        <end position="174"/>
    </location>
</feature>